<evidence type="ECO:0000313" key="3">
    <source>
        <dbReference type="Proteomes" id="UP000054538"/>
    </source>
</evidence>
<reference evidence="3" key="2">
    <citation type="submission" date="2015-01" db="EMBL/GenBank/DDBJ databases">
        <title>Evolutionary Origins and Diversification of the Mycorrhizal Mutualists.</title>
        <authorList>
            <consortium name="DOE Joint Genome Institute"/>
            <consortium name="Mycorrhizal Genomics Consortium"/>
            <person name="Kohler A."/>
            <person name="Kuo A."/>
            <person name="Nagy L.G."/>
            <person name="Floudas D."/>
            <person name="Copeland A."/>
            <person name="Barry K.W."/>
            <person name="Cichocki N."/>
            <person name="Veneault-Fourrey C."/>
            <person name="LaButti K."/>
            <person name="Lindquist E.A."/>
            <person name="Lipzen A."/>
            <person name="Lundell T."/>
            <person name="Morin E."/>
            <person name="Murat C."/>
            <person name="Riley R."/>
            <person name="Ohm R."/>
            <person name="Sun H."/>
            <person name="Tunlid A."/>
            <person name="Henrissat B."/>
            <person name="Grigoriev I.V."/>
            <person name="Hibbett D.S."/>
            <person name="Martin F."/>
        </authorList>
    </citation>
    <scope>NUCLEOTIDE SEQUENCE [LARGE SCALE GENOMIC DNA]</scope>
    <source>
        <strain evidence="3">Ve08.2h10</strain>
    </source>
</reference>
<dbReference type="HOGENOM" id="CLU_2237465_0_0_1"/>
<evidence type="ECO:0000256" key="1">
    <source>
        <dbReference type="SAM" id="MobiDB-lite"/>
    </source>
</evidence>
<protein>
    <submittedName>
        <fullName evidence="2">Uncharacterized protein</fullName>
    </submittedName>
</protein>
<feature type="region of interest" description="Disordered" evidence="1">
    <location>
        <begin position="79"/>
        <end position="105"/>
    </location>
</feature>
<dbReference type="InParanoid" id="A0A0D0DHX9"/>
<keyword evidence="3" id="KW-1185">Reference proteome</keyword>
<reference evidence="2 3" key="1">
    <citation type="submission" date="2014-04" db="EMBL/GenBank/DDBJ databases">
        <authorList>
            <consortium name="DOE Joint Genome Institute"/>
            <person name="Kuo A."/>
            <person name="Kohler A."/>
            <person name="Jargeat P."/>
            <person name="Nagy L.G."/>
            <person name="Floudas D."/>
            <person name="Copeland A."/>
            <person name="Barry K.W."/>
            <person name="Cichocki N."/>
            <person name="Veneault-Fourrey C."/>
            <person name="LaButti K."/>
            <person name="Lindquist E.A."/>
            <person name="Lipzen A."/>
            <person name="Lundell T."/>
            <person name="Morin E."/>
            <person name="Murat C."/>
            <person name="Sun H."/>
            <person name="Tunlid A."/>
            <person name="Henrissat B."/>
            <person name="Grigoriev I.V."/>
            <person name="Hibbett D.S."/>
            <person name="Martin F."/>
            <person name="Nordberg H.P."/>
            <person name="Cantor M.N."/>
            <person name="Hua S.X."/>
        </authorList>
    </citation>
    <scope>NUCLEOTIDE SEQUENCE [LARGE SCALE GENOMIC DNA]</scope>
    <source>
        <strain evidence="2 3">Ve08.2h10</strain>
    </source>
</reference>
<evidence type="ECO:0000313" key="2">
    <source>
        <dbReference type="EMBL" id="KIK97892.1"/>
    </source>
</evidence>
<sequence length="105" mass="11694">MSDHSLGVLRHGSRFVCVYNLHIDQNMMTMTDDAVMQNMADVHFLQGGGVGSRLAQIRCGSFSLQFQCNQEYQISATTLRKLHSERDPSAEQESGRRTTLPTSCG</sequence>
<dbReference type="EMBL" id="KN824916">
    <property type="protein sequence ID" value="KIK97892.1"/>
    <property type="molecule type" value="Genomic_DNA"/>
</dbReference>
<organism evidence="2 3">
    <name type="scientific">Paxillus rubicundulus Ve08.2h10</name>
    <dbReference type="NCBI Taxonomy" id="930991"/>
    <lineage>
        <taxon>Eukaryota</taxon>
        <taxon>Fungi</taxon>
        <taxon>Dikarya</taxon>
        <taxon>Basidiomycota</taxon>
        <taxon>Agaricomycotina</taxon>
        <taxon>Agaricomycetes</taxon>
        <taxon>Agaricomycetidae</taxon>
        <taxon>Boletales</taxon>
        <taxon>Paxilineae</taxon>
        <taxon>Paxillaceae</taxon>
        <taxon>Paxillus</taxon>
    </lineage>
</organism>
<proteinExistence type="predicted"/>
<feature type="compositionally biased region" description="Basic and acidic residues" evidence="1">
    <location>
        <begin position="82"/>
        <end position="96"/>
    </location>
</feature>
<name>A0A0D0DHX9_9AGAM</name>
<dbReference type="Proteomes" id="UP000054538">
    <property type="component" value="Unassembled WGS sequence"/>
</dbReference>
<dbReference type="AlphaFoldDB" id="A0A0D0DHX9"/>
<gene>
    <name evidence="2" type="ORF">PAXRUDRAFT_824473</name>
</gene>
<accession>A0A0D0DHX9</accession>